<dbReference type="PROSITE" id="PS51257">
    <property type="entry name" value="PROKAR_LIPOPROTEIN"/>
    <property type="match status" value="1"/>
</dbReference>
<reference evidence="1" key="1">
    <citation type="submission" date="2022-11" db="EMBL/GenBank/DDBJ databases">
        <authorList>
            <person name="Graham C."/>
            <person name="Newman J.D."/>
        </authorList>
    </citation>
    <scope>NUCLEOTIDE SEQUENCE</scope>
    <source>
        <strain evidence="1">DSM 19486</strain>
    </source>
</reference>
<proteinExistence type="predicted"/>
<dbReference type="AlphaFoldDB" id="A0A9X3IA67"/>
<dbReference type="Proteomes" id="UP001142592">
    <property type="component" value="Unassembled WGS sequence"/>
</dbReference>
<organism evidence="1 2">
    <name type="scientific">Pedobacter agri</name>
    <dbReference type="NCBI Taxonomy" id="454586"/>
    <lineage>
        <taxon>Bacteria</taxon>
        <taxon>Pseudomonadati</taxon>
        <taxon>Bacteroidota</taxon>
        <taxon>Sphingobacteriia</taxon>
        <taxon>Sphingobacteriales</taxon>
        <taxon>Sphingobacteriaceae</taxon>
        <taxon>Pedobacter</taxon>
    </lineage>
</organism>
<accession>A0A9X3IA67</accession>
<gene>
    <name evidence="1" type="ORF">OQZ29_17520</name>
</gene>
<sequence length="225" mass="25866">MKKYFYLLMVTAALTSCKKKTPTPEPAPQPVPAEVFELNKSTGIPASKFSVHFREDFVDNRNAWTLQAPSPNYSHTVAITDGFYTFSNPVVNTINGTTDKISFDQTKDWEIETKVNNESKSFAFWWNSAPGRQSSRILFGTNRMDLVDANNEFNGGYIVLGKNVEILTQNTLKIRRVKDRYYIFLNGNLVYEGQYIFHRGQNIGYYSFEKGKMQVDYLQISYINL</sequence>
<name>A0A9X3IA67_9SPHI</name>
<comment type="caution">
    <text evidence="1">The sequence shown here is derived from an EMBL/GenBank/DDBJ whole genome shotgun (WGS) entry which is preliminary data.</text>
</comment>
<dbReference type="RefSeq" id="WP_010602567.1">
    <property type="nucleotide sequence ID" value="NZ_JAPJUH010000005.1"/>
</dbReference>
<evidence type="ECO:0000313" key="2">
    <source>
        <dbReference type="Proteomes" id="UP001142592"/>
    </source>
</evidence>
<keyword evidence="2" id="KW-1185">Reference proteome</keyword>
<evidence type="ECO:0000313" key="1">
    <source>
        <dbReference type="EMBL" id="MCX3266561.1"/>
    </source>
</evidence>
<protein>
    <submittedName>
        <fullName evidence="1">Uncharacterized protein</fullName>
    </submittedName>
</protein>
<dbReference type="EMBL" id="JAPJUH010000005">
    <property type="protein sequence ID" value="MCX3266561.1"/>
    <property type="molecule type" value="Genomic_DNA"/>
</dbReference>